<proteinExistence type="predicted"/>
<reference evidence="1" key="1">
    <citation type="submission" date="2018-10" db="EMBL/GenBank/DDBJ databases">
        <title>Hidden diversity of soil giant viruses.</title>
        <authorList>
            <person name="Schulz F."/>
            <person name="Alteio L."/>
            <person name="Goudeau D."/>
            <person name="Ryan E.M."/>
            <person name="Malmstrom R.R."/>
            <person name="Blanchard J."/>
            <person name="Woyke T."/>
        </authorList>
    </citation>
    <scope>NUCLEOTIDE SEQUENCE</scope>
    <source>
        <strain evidence="1">HAV1</strain>
    </source>
</reference>
<protein>
    <submittedName>
        <fullName evidence="1">Uncharacterized protein</fullName>
    </submittedName>
</protein>
<dbReference type="EMBL" id="MK072265">
    <property type="protein sequence ID" value="AYV81252.1"/>
    <property type="molecule type" value="Genomic_DNA"/>
</dbReference>
<organism evidence="1">
    <name type="scientific">Harvfovirus sp</name>
    <dbReference type="NCBI Taxonomy" id="2487768"/>
    <lineage>
        <taxon>Viruses</taxon>
        <taxon>Varidnaviria</taxon>
        <taxon>Bamfordvirae</taxon>
        <taxon>Nucleocytoviricota</taxon>
        <taxon>Megaviricetes</taxon>
        <taxon>Imitervirales</taxon>
        <taxon>Mimiviridae</taxon>
        <taxon>Klosneuvirinae</taxon>
    </lineage>
</organism>
<sequence length="117" mass="13414">MLDRSLLFSHAASALCPYEIMLLQSGCCVISYNRSLKIFRCAITICRNRNMMRSTARGEHSVPYGIRLLQSGCRVISYNRSLKILGRAITICRNRNMMRSTARGERSEPLWDYAFAE</sequence>
<gene>
    <name evidence="1" type="ORF">Harvfovirus23_4</name>
</gene>
<evidence type="ECO:0000313" key="1">
    <source>
        <dbReference type="EMBL" id="AYV81252.1"/>
    </source>
</evidence>
<name>A0A3G5A230_9VIRU</name>
<accession>A0A3G5A230</accession>